<comment type="caution">
    <text evidence="2">The sequence shown here is derived from an EMBL/GenBank/DDBJ whole genome shotgun (WGS) entry which is preliminary data.</text>
</comment>
<gene>
    <name evidence="2" type="ORF">FHY64_02860</name>
</gene>
<evidence type="ECO:0000256" key="1">
    <source>
        <dbReference type="SAM" id="MobiDB-lite"/>
    </source>
</evidence>
<sequence length="73" mass="7792">MSTARRKPTRCSTPATSSNAVASSTIIRTSSAIPAARSARSSIPPTPRTRSSPTWPSICCWSGSRARTLTRRS</sequence>
<protein>
    <submittedName>
        <fullName evidence="2">Uncharacterized protein</fullName>
    </submittedName>
</protein>
<dbReference type="EMBL" id="VFFF01000001">
    <property type="protein sequence ID" value="TNY34294.1"/>
    <property type="molecule type" value="Genomic_DNA"/>
</dbReference>
<name>A0A5C5GJF5_9RHOB</name>
<reference evidence="2 3" key="1">
    <citation type="submission" date="2019-06" db="EMBL/GenBank/DDBJ databases">
        <title>Genome of new Rhodobacteraceae sp. SM1903.</title>
        <authorList>
            <person name="Ren X."/>
        </authorList>
    </citation>
    <scope>NUCLEOTIDE SEQUENCE [LARGE SCALE GENOMIC DNA]</scope>
    <source>
        <strain evidence="2 3">SM1903</strain>
    </source>
</reference>
<proteinExistence type="predicted"/>
<organism evidence="2 3">
    <name type="scientific">Pelagovum pacificum</name>
    <dbReference type="NCBI Taxonomy" id="2588711"/>
    <lineage>
        <taxon>Bacteria</taxon>
        <taxon>Pseudomonadati</taxon>
        <taxon>Pseudomonadota</taxon>
        <taxon>Alphaproteobacteria</taxon>
        <taxon>Rhodobacterales</taxon>
        <taxon>Paracoccaceae</taxon>
        <taxon>Pelagovum</taxon>
    </lineage>
</organism>
<feature type="region of interest" description="Disordered" evidence="1">
    <location>
        <begin position="1"/>
        <end position="57"/>
    </location>
</feature>
<accession>A0A5C5GJF5</accession>
<evidence type="ECO:0000313" key="2">
    <source>
        <dbReference type="EMBL" id="TNY34294.1"/>
    </source>
</evidence>
<dbReference type="Proteomes" id="UP000314011">
    <property type="component" value="Unassembled WGS sequence"/>
</dbReference>
<dbReference type="AlphaFoldDB" id="A0A5C5GJF5"/>
<feature type="compositionally biased region" description="Low complexity" evidence="1">
    <location>
        <begin position="22"/>
        <end position="57"/>
    </location>
</feature>
<feature type="compositionally biased region" description="Polar residues" evidence="1">
    <location>
        <begin position="10"/>
        <end position="21"/>
    </location>
</feature>
<evidence type="ECO:0000313" key="3">
    <source>
        <dbReference type="Proteomes" id="UP000314011"/>
    </source>
</evidence>
<keyword evidence="3" id="KW-1185">Reference proteome</keyword>